<evidence type="ECO:0000259" key="2">
    <source>
        <dbReference type="Pfam" id="PF20434"/>
    </source>
</evidence>
<dbReference type="InterPro" id="IPR029058">
    <property type="entry name" value="AB_hydrolase_fold"/>
</dbReference>
<dbReference type="EMBL" id="JBHSPX010000004">
    <property type="protein sequence ID" value="MFC6062988.1"/>
    <property type="molecule type" value="Genomic_DNA"/>
</dbReference>
<proteinExistence type="predicted"/>
<keyword evidence="1 3" id="KW-0378">Hydrolase</keyword>
<keyword evidence="4" id="KW-1185">Reference proteome</keyword>
<gene>
    <name evidence="3" type="ORF">ACFP4F_10540</name>
</gene>
<accession>A0ABW1MHQ5</accession>
<comment type="caution">
    <text evidence="3">The sequence shown here is derived from an EMBL/GenBank/DDBJ whole genome shotgun (WGS) entry which is preliminary data.</text>
</comment>
<dbReference type="PANTHER" id="PTHR48081">
    <property type="entry name" value="AB HYDROLASE SUPERFAMILY PROTEIN C4A8.06C"/>
    <property type="match status" value="1"/>
</dbReference>
<dbReference type="PANTHER" id="PTHR48081:SF13">
    <property type="entry name" value="ALPHA_BETA HYDROLASE"/>
    <property type="match status" value="1"/>
</dbReference>
<sequence length="295" mass="30554">MSAALRALIAAPAPEAAPLPPAAHCAPGVRLLRGVPYAVPAGARPLELDLWLPEEPAGGPVPLVLYVHGGAWRIGRRDDMGMRLRDWEPGPFARIAAAGIAVACADYRLSGEAHFPALLDDLRAALRWLALRAGELGIDTARTVVWGESAGGHLASLLALTGPSPGQPAPAGAVIWYGPSDLTTARGGWDPHDAATPEAALLGAAPATVPDLARAASPVTHAHADAPPFLLVHGDRDTMVAGGHSHALAARLEAAGAPVDLWTVPGADHGWYGVSDEQVTEIFTRSLAFVERLVS</sequence>
<evidence type="ECO:0000256" key="1">
    <source>
        <dbReference type="ARBA" id="ARBA00022801"/>
    </source>
</evidence>
<dbReference type="GO" id="GO:0016787">
    <property type="term" value="F:hydrolase activity"/>
    <property type="evidence" value="ECO:0007669"/>
    <property type="project" value="UniProtKB-KW"/>
</dbReference>
<evidence type="ECO:0000313" key="4">
    <source>
        <dbReference type="Proteomes" id="UP001596139"/>
    </source>
</evidence>
<dbReference type="InterPro" id="IPR049492">
    <property type="entry name" value="BD-FAE-like_dom"/>
</dbReference>
<dbReference type="SUPFAM" id="SSF53474">
    <property type="entry name" value="alpha/beta-Hydrolases"/>
    <property type="match status" value="1"/>
</dbReference>
<reference evidence="4" key="1">
    <citation type="journal article" date="2019" name="Int. J. Syst. Evol. Microbiol.">
        <title>The Global Catalogue of Microorganisms (GCM) 10K type strain sequencing project: providing services to taxonomists for standard genome sequencing and annotation.</title>
        <authorList>
            <consortium name="The Broad Institute Genomics Platform"/>
            <consortium name="The Broad Institute Genome Sequencing Center for Infectious Disease"/>
            <person name="Wu L."/>
            <person name="Ma J."/>
        </authorList>
    </citation>
    <scope>NUCLEOTIDE SEQUENCE [LARGE SCALE GENOMIC DNA]</scope>
    <source>
        <strain evidence="4">CGMCC 1.15180</strain>
    </source>
</reference>
<organism evidence="3 4">
    <name type="scientific">Streptomyces ochraceiscleroticus</name>
    <dbReference type="NCBI Taxonomy" id="47761"/>
    <lineage>
        <taxon>Bacteria</taxon>
        <taxon>Bacillati</taxon>
        <taxon>Actinomycetota</taxon>
        <taxon>Actinomycetes</taxon>
        <taxon>Kitasatosporales</taxon>
        <taxon>Streptomycetaceae</taxon>
        <taxon>Streptomyces</taxon>
    </lineage>
</organism>
<feature type="domain" description="BD-FAE-like" evidence="2">
    <location>
        <begin position="48"/>
        <end position="252"/>
    </location>
</feature>
<dbReference type="Proteomes" id="UP001596139">
    <property type="component" value="Unassembled WGS sequence"/>
</dbReference>
<evidence type="ECO:0000313" key="3">
    <source>
        <dbReference type="EMBL" id="MFC6062988.1"/>
    </source>
</evidence>
<dbReference type="Pfam" id="PF20434">
    <property type="entry name" value="BD-FAE"/>
    <property type="match status" value="1"/>
</dbReference>
<name>A0ABW1MHQ5_9ACTN</name>
<dbReference type="RefSeq" id="WP_037799687.1">
    <property type="nucleotide sequence ID" value="NZ_JBHSPX010000004.1"/>
</dbReference>
<protein>
    <submittedName>
        <fullName evidence="3">Alpha/beta hydrolase fold domain-containing protein</fullName>
    </submittedName>
</protein>
<dbReference type="Gene3D" id="3.40.50.1820">
    <property type="entry name" value="alpha/beta hydrolase"/>
    <property type="match status" value="1"/>
</dbReference>
<dbReference type="InterPro" id="IPR050300">
    <property type="entry name" value="GDXG_lipolytic_enzyme"/>
</dbReference>